<comment type="similarity">
    <text evidence="2 7">Belongs to the group II decarboxylase family.</text>
</comment>
<dbReference type="EMBL" id="JACHIA010000023">
    <property type="protein sequence ID" value="MBB6073321.1"/>
    <property type="molecule type" value="Genomic_DNA"/>
</dbReference>
<dbReference type="GO" id="GO:0019752">
    <property type="term" value="P:carboxylic acid metabolic process"/>
    <property type="evidence" value="ECO:0007669"/>
    <property type="project" value="InterPro"/>
</dbReference>
<dbReference type="Gene3D" id="3.40.640.10">
    <property type="entry name" value="Type I PLP-dependent aspartate aminotransferase-like (Major domain)"/>
    <property type="match status" value="1"/>
</dbReference>
<name>A0A841H5B2_9BACT</name>
<proteinExistence type="inferred from homology"/>
<reference evidence="8 9" key="1">
    <citation type="submission" date="2020-08" db="EMBL/GenBank/DDBJ databases">
        <title>Genomic Encyclopedia of Type Strains, Phase IV (KMG-IV): sequencing the most valuable type-strain genomes for metagenomic binning, comparative biology and taxonomic classification.</title>
        <authorList>
            <person name="Goeker M."/>
        </authorList>
    </citation>
    <scope>NUCLEOTIDE SEQUENCE [LARGE SCALE GENOMIC DNA]</scope>
    <source>
        <strain evidence="8 9">DSM 29007</strain>
    </source>
</reference>
<evidence type="ECO:0000256" key="4">
    <source>
        <dbReference type="ARBA" id="ARBA00022898"/>
    </source>
</evidence>
<dbReference type="GO" id="GO:0005737">
    <property type="term" value="C:cytoplasm"/>
    <property type="evidence" value="ECO:0007669"/>
    <property type="project" value="TreeGrafter"/>
</dbReference>
<evidence type="ECO:0000313" key="8">
    <source>
        <dbReference type="EMBL" id="MBB6073321.1"/>
    </source>
</evidence>
<keyword evidence="5 7" id="KW-0456">Lyase</keyword>
<gene>
    <name evidence="8" type="ORF">HNQ61_004988</name>
</gene>
<feature type="modified residue" description="N6-(pyridoxal phosphate)lysine" evidence="6">
    <location>
        <position position="306"/>
    </location>
</feature>
<evidence type="ECO:0000313" key="9">
    <source>
        <dbReference type="Proteomes" id="UP000582837"/>
    </source>
</evidence>
<dbReference type="InterPro" id="IPR010977">
    <property type="entry name" value="Aromatic_deC"/>
</dbReference>
<dbReference type="GO" id="GO:0004058">
    <property type="term" value="F:aromatic-L-amino-acid decarboxylase activity"/>
    <property type="evidence" value="ECO:0007669"/>
    <property type="project" value="UniProtKB-EC"/>
</dbReference>
<evidence type="ECO:0000256" key="1">
    <source>
        <dbReference type="ARBA" id="ARBA00001933"/>
    </source>
</evidence>
<dbReference type="InterPro" id="IPR015424">
    <property type="entry name" value="PyrdxlP-dep_Trfase"/>
</dbReference>
<dbReference type="Gene3D" id="1.20.1340.10">
    <property type="entry name" value="dopa decarboxylase, N-terminal domain"/>
    <property type="match status" value="1"/>
</dbReference>
<evidence type="ECO:0000256" key="6">
    <source>
        <dbReference type="PIRSR" id="PIRSR602129-50"/>
    </source>
</evidence>
<dbReference type="InterPro" id="IPR015422">
    <property type="entry name" value="PyrdxlP-dep_Trfase_small"/>
</dbReference>
<dbReference type="EC" id="4.1.1.28" evidence="8"/>
<dbReference type="PRINTS" id="PR00800">
    <property type="entry name" value="YHDCRBOXLASE"/>
</dbReference>
<dbReference type="GO" id="GO:0030170">
    <property type="term" value="F:pyridoxal phosphate binding"/>
    <property type="evidence" value="ECO:0007669"/>
    <property type="project" value="InterPro"/>
</dbReference>
<dbReference type="Gene3D" id="3.90.1150.10">
    <property type="entry name" value="Aspartate Aminotransferase, domain 1"/>
    <property type="match status" value="1"/>
</dbReference>
<evidence type="ECO:0000256" key="3">
    <source>
        <dbReference type="ARBA" id="ARBA00022793"/>
    </source>
</evidence>
<keyword evidence="9" id="KW-1185">Reference proteome</keyword>
<evidence type="ECO:0000256" key="5">
    <source>
        <dbReference type="ARBA" id="ARBA00023239"/>
    </source>
</evidence>
<dbReference type="PANTHER" id="PTHR11999:SF70">
    <property type="entry name" value="MIP05841P"/>
    <property type="match status" value="1"/>
</dbReference>
<dbReference type="GO" id="GO:0006520">
    <property type="term" value="P:amino acid metabolic process"/>
    <property type="evidence" value="ECO:0007669"/>
    <property type="project" value="InterPro"/>
</dbReference>
<dbReference type="PANTHER" id="PTHR11999">
    <property type="entry name" value="GROUP II PYRIDOXAL-5-PHOSPHATE DECARBOXYLASE"/>
    <property type="match status" value="1"/>
</dbReference>
<accession>A0A841H5B2</accession>
<dbReference type="InterPro" id="IPR002129">
    <property type="entry name" value="PyrdxlP-dep_de-COase"/>
</dbReference>
<keyword evidence="4 6" id="KW-0663">Pyridoxal phosphate</keyword>
<sequence>MSDTLEMPSGDMPPEEFRRHAHQVVDWMADYLAGVGDYPVMAQVRPGEVAARLPASAPDAGEPVDDILRDFRDVIIPGITHWNHPDFFAYFSITGSGPGILGEMLAAALNTNAMLWRTGPAPTELEARTLDWLRQMMGLPEGFHGTIQDTASMSTLIAIAAAREAAGLDVREQGMSGRELPKMRVYASEEVHSSIDKAGITLGLGRTGTRKIATDDRFRMDPAALEQAIVEDRAAGILPLCVVATTGTTSTSSIDPVAAIAVVCERHGVWLHVDAAYGGSAALVPELRGVLDGAERADSLVVNPHKWMFVPIDCSVLFTRRPEIVRRAFSLVPEYLVTPEGEGVTNLMDYGPALGKRFRSLKLWMTLRYFGAEGMASRIREHCRLATLLASWIDGENEWEMMAPVPLSLVVFRHAPRGMDDARTDAHNERLLAAVNAGGRAYLSHTRVRGRLALRLAIGNLRTTEEHVRDAWALLRQMAAEVRADA</sequence>
<dbReference type="Pfam" id="PF00282">
    <property type="entry name" value="Pyridoxal_deC"/>
    <property type="match status" value="1"/>
</dbReference>
<comment type="caution">
    <text evidence="8">The sequence shown here is derived from an EMBL/GenBank/DDBJ whole genome shotgun (WGS) entry which is preliminary data.</text>
</comment>
<dbReference type="AlphaFoldDB" id="A0A841H5B2"/>
<protein>
    <submittedName>
        <fullName evidence="8">Aromatic-L-amino-acid decarboxylase</fullName>
        <ecNumber evidence="8">4.1.1.28</ecNumber>
    </submittedName>
</protein>
<comment type="cofactor">
    <cofactor evidence="1 6 7">
        <name>pyridoxal 5'-phosphate</name>
        <dbReference type="ChEBI" id="CHEBI:597326"/>
    </cofactor>
</comment>
<dbReference type="Proteomes" id="UP000582837">
    <property type="component" value="Unassembled WGS sequence"/>
</dbReference>
<dbReference type="PROSITE" id="PS00392">
    <property type="entry name" value="DDC_GAD_HDC_YDC"/>
    <property type="match status" value="1"/>
</dbReference>
<evidence type="ECO:0000256" key="7">
    <source>
        <dbReference type="RuleBase" id="RU000382"/>
    </source>
</evidence>
<dbReference type="SUPFAM" id="SSF53383">
    <property type="entry name" value="PLP-dependent transferases"/>
    <property type="match status" value="1"/>
</dbReference>
<evidence type="ECO:0000256" key="2">
    <source>
        <dbReference type="ARBA" id="ARBA00009533"/>
    </source>
</evidence>
<keyword evidence="3" id="KW-0210">Decarboxylase</keyword>
<dbReference type="InterPro" id="IPR015421">
    <property type="entry name" value="PyrdxlP-dep_Trfase_major"/>
</dbReference>
<dbReference type="RefSeq" id="WP_170032975.1">
    <property type="nucleotide sequence ID" value="NZ_JABDTL010000001.1"/>
</dbReference>
<organism evidence="8 9">
    <name type="scientific">Longimicrobium terrae</name>
    <dbReference type="NCBI Taxonomy" id="1639882"/>
    <lineage>
        <taxon>Bacteria</taxon>
        <taxon>Pseudomonadati</taxon>
        <taxon>Gemmatimonadota</taxon>
        <taxon>Longimicrobiia</taxon>
        <taxon>Longimicrobiales</taxon>
        <taxon>Longimicrobiaceae</taxon>
        <taxon>Longimicrobium</taxon>
    </lineage>
</organism>
<dbReference type="InterPro" id="IPR021115">
    <property type="entry name" value="Pyridoxal-P_BS"/>
</dbReference>